<evidence type="ECO:0000313" key="1">
    <source>
        <dbReference type="EMBL" id="STS82380.1"/>
    </source>
</evidence>
<accession>A0A377TWK5</accession>
<gene>
    <name evidence="1" type="ORF">NCTC9140_04130</name>
</gene>
<proteinExistence type="predicted"/>
<name>A0A377TWK5_KLEPN</name>
<protein>
    <submittedName>
        <fullName evidence="1">Uncharacterized protein</fullName>
    </submittedName>
</protein>
<sequence>MENKPLDPNQKAKIVAEAMVKHMAPVAPPVAQVKEIIARVRRGGEESMLELDVMKMLTSYFLEATKLRDSMPEEVKKALGK</sequence>
<dbReference type="RefSeq" id="WP_004177186.1">
    <property type="nucleotide sequence ID" value="NZ_CAAGTM010000001.1"/>
</dbReference>
<dbReference type="AlphaFoldDB" id="A0A377TWK5"/>
<dbReference type="EMBL" id="UGKQ01000007">
    <property type="protein sequence ID" value="STS82380.1"/>
    <property type="molecule type" value="Genomic_DNA"/>
</dbReference>
<reference evidence="1 2" key="1">
    <citation type="submission" date="2018-06" db="EMBL/GenBank/DDBJ databases">
        <authorList>
            <consortium name="Pathogen Informatics"/>
            <person name="Doyle S."/>
        </authorList>
    </citation>
    <scope>NUCLEOTIDE SEQUENCE [LARGE SCALE GENOMIC DNA]</scope>
    <source>
        <strain evidence="1 2">NCTC9140</strain>
    </source>
</reference>
<organism evidence="1 2">
    <name type="scientific">Klebsiella pneumoniae</name>
    <dbReference type="NCBI Taxonomy" id="573"/>
    <lineage>
        <taxon>Bacteria</taxon>
        <taxon>Pseudomonadati</taxon>
        <taxon>Pseudomonadota</taxon>
        <taxon>Gammaproteobacteria</taxon>
        <taxon>Enterobacterales</taxon>
        <taxon>Enterobacteriaceae</taxon>
        <taxon>Klebsiella/Raoultella group</taxon>
        <taxon>Klebsiella</taxon>
        <taxon>Klebsiella pneumoniae complex</taxon>
    </lineage>
</organism>
<dbReference type="Proteomes" id="UP000254938">
    <property type="component" value="Unassembled WGS sequence"/>
</dbReference>
<evidence type="ECO:0000313" key="2">
    <source>
        <dbReference type="Proteomes" id="UP000254938"/>
    </source>
</evidence>